<dbReference type="Proteomes" id="UP000646579">
    <property type="component" value="Unassembled WGS sequence"/>
</dbReference>
<dbReference type="Gene3D" id="3.40.50.300">
    <property type="entry name" value="P-loop containing nucleotide triphosphate hydrolases"/>
    <property type="match status" value="1"/>
</dbReference>
<dbReference type="InterPro" id="IPR027417">
    <property type="entry name" value="P-loop_NTPase"/>
</dbReference>
<protein>
    <recommendedName>
        <fullName evidence="4">Protein ImuA</fullName>
    </recommendedName>
</protein>
<reference evidence="2" key="1">
    <citation type="journal article" date="2014" name="Int. J. Syst. Evol. Microbiol.">
        <title>Complete genome sequence of Corynebacterium casei LMG S-19264T (=DSM 44701T), isolated from a smear-ripened cheese.</title>
        <authorList>
            <consortium name="US DOE Joint Genome Institute (JGI-PGF)"/>
            <person name="Walter F."/>
            <person name="Albersmeier A."/>
            <person name="Kalinowski J."/>
            <person name="Ruckert C."/>
        </authorList>
    </citation>
    <scope>NUCLEOTIDE SEQUENCE</scope>
    <source>
        <strain evidence="2">KCTC 32437</strain>
    </source>
</reference>
<organism evidence="2 3">
    <name type="scientific">Devosia pacifica</name>
    <dbReference type="NCBI Taxonomy" id="1335967"/>
    <lineage>
        <taxon>Bacteria</taxon>
        <taxon>Pseudomonadati</taxon>
        <taxon>Pseudomonadota</taxon>
        <taxon>Alphaproteobacteria</taxon>
        <taxon>Hyphomicrobiales</taxon>
        <taxon>Devosiaceae</taxon>
        <taxon>Devosia</taxon>
    </lineage>
</organism>
<sequence length="271" mass="29085">MTTRTQTATLDALRQTIARIERRPSLKDTTTNSENVAGALPVPSGVMHEVFTDATRNGGATLGFALAQARHLLTPQRPALIYIHLLRDSQEFGLPYAAGLARFGFSPEEVLLARTATITELLWAAEEALACQAVAAVIAEIRGAPKQFDFTASRRLSMRAASAGASLFVMRYGTGREASAAGFRWHLTPERSAAMPFDAKAPGAPRWLARLEKGVLDGRVNGQWLLEWREHGLLECVSPFGGAAEHAAADRRSTLHGSEPAALGDGLSQTG</sequence>
<reference evidence="2" key="2">
    <citation type="submission" date="2020-09" db="EMBL/GenBank/DDBJ databases">
        <authorList>
            <person name="Sun Q."/>
            <person name="Kim S."/>
        </authorList>
    </citation>
    <scope>NUCLEOTIDE SEQUENCE</scope>
    <source>
        <strain evidence="2">KCTC 32437</strain>
    </source>
</reference>
<evidence type="ECO:0000313" key="3">
    <source>
        <dbReference type="Proteomes" id="UP000646579"/>
    </source>
</evidence>
<dbReference type="EMBL" id="BMZE01000002">
    <property type="protein sequence ID" value="GHA24023.1"/>
    <property type="molecule type" value="Genomic_DNA"/>
</dbReference>
<dbReference type="RefSeq" id="WP_373297307.1">
    <property type="nucleotide sequence ID" value="NZ_BMZE01000002.1"/>
</dbReference>
<keyword evidence="3" id="KW-1185">Reference proteome</keyword>
<dbReference type="SUPFAM" id="SSF52540">
    <property type="entry name" value="P-loop containing nucleoside triphosphate hydrolases"/>
    <property type="match status" value="1"/>
</dbReference>
<feature type="region of interest" description="Disordered" evidence="1">
    <location>
        <begin position="251"/>
        <end position="271"/>
    </location>
</feature>
<evidence type="ECO:0000313" key="2">
    <source>
        <dbReference type="EMBL" id="GHA24023.1"/>
    </source>
</evidence>
<evidence type="ECO:0000256" key="1">
    <source>
        <dbReference type="SAM" id="MobiDB-lite"/>
    </source>
</evidence>
<name>A0A918VTI8_9HYPH</name>
<accession>A0A918VTI8</accession>
<comment type="caution">
    <text evidence="2">The sequence shown here is derived from an EMBL/GenBank/DDBJ whole genome shotgun (WGS) entry which is preliminary data.</text>
</comment>
<evidence type="ECO:0008006" key="4">
    <source>
        <dbReference type="Google" id="ProtNLM"/>
    </source>
</evidence>
<gene>
    <name evidence="2" type="ORF">GCM10007989_19590</name>
</gene>
<proteinExistence type="predicted"/>
<dbReference type="AlphaFoldDB" id="A0A918VTI8"/>